<dbReference type="EMBL" id="CP039690">
    <property type="protein sequence ID" value="QCI66630.1"/>
    <property type="molecule type" value="Genomic_DNA"/>
</dbReference>
<dbReference type="InterPro" id="IPR001647">
    <property type="entry name" value="HTH_TetR"/>
</dbReference>
<reference evidence="3 4" key="1">
    <citation type="submission" date="2019-04" db="EMBL/GenBank/DDBJ databases">
        <title>Phreatobacter aquaticus sp. nov.</title>
        <authorList>
            <person name="Choi A."/>
        </authorList>
    </citation>
    <scope>NUCLEOTIDE SEQUENCE [LARGE SCALE GENOMIC DNA]</scope>
    <source>
        <strain evidence="3 4">KCTC 52518</strain>
    </source>
</reference>
<dbReference type="RefSeq" id="WP_136962071.1">
    <property type="nucleotide sequence ID" value="NZ_CP039690.1"/>
</dbReference>
<dbReference type="GO" id="GO:0003677">
    <property type="term" value="F:DNA binding"/>
    <property type="evidence" value="ECO:0007669"/>
    <property type="project" value="UniProtKB-KW"/>
</dbReference>
<dbReference type="SUPFAM" id="SSF46689">
    <property type="entry name" value="Homeodomain-like"/>
    <property type="match status" value="1"/>
</dbReference>
<dbReference type="KEGG" id="pstg:E8M01_21785"/>
<dbReference type="OrthoDB" id="3218408at2"/>
<evidence type="ECO:0000313" key="4">
    <source>
        <dbReference type="Proteomes" id="UP000298781"/>
    </source>
</evidence>
<evidence type="ECO:0000256" key="1">
    <source>
        <dbReference type="ARBA" id="ARBA00023125"/>
    </source>
</evidence>
<gene>
    <name evidence="3" type="ORF">E8M01_21785</name>
</gene>
<sequence>MRPGPTPRLSADDWINAGLKALARAGSGALKADLLATELGVSRGSFYWHFADIGAFHQAVLARWRDIAALAIIDDIERSVAREDRLAVLLRRAFAGDTSLEVAVRAWGTATPLVRQTLDAVDRDRVGYIETLLVDLGFKADIAHWRALIFYSTYLGLALSGRRLGRDEIESFVRELSILSVPA</sequence>
<protein>
    <submittedName>
        <fullName evidence="3">TetR/AcrR family transcriptional regulator</fullName>
    </submittedName>
</protein>
<dbReference type="Gene3D" id="1.10.10.60">
    <property type="entry name" value="Homeodomain-like"/>
    <property type="match status" value="1"/>
</dbReference>
<organism evidence="3 4">
    <name type="scientific">Phreatobacter stygius</name>
    <dbReference type="NCBI Taxonomy" id="1940610"/>
    <lineage>
        <taxon>Bacteria</taxon>
        <taxon>Pseudomonadati</taxon>
        <taxon>Pseudomonadota</taxon>
        <taxon>Alphaproteobacteria</taxon>
        <taxon>Hyphomicrobiales</taxon>
        <taxon>Phreatobacteraceae</taxon>
        <taxon>Phreatobacter</taxon>
    </lineage>
</organism>
<accession>A0A4D7B873</accession>
<dbReference type="Proteomes" id="UP000298781">
    <property type="component" value="Chromosome"/>
</dbReference>
<dbReference type="AlphaFoldDB" id="A0A4D7B873"/>
<proteinExistence type="predicted"/>
<name>A0A4D7B873_9HYPH</name>
<keyword evidence="4" id="KW-1185">Reference proteome</keyword>
<feature type="domain" description="HTH tetR-type" evidence="2">
    <location>
        <begin position="15"/>
        <end position="52"/>
    </location>
</feature>
<evidence type="ECO:0000313" key="3">
    <source>
        <dbReference type="EMBL" id="QCI66630.1"/>
    </source>
</evidence>
<keyword evidence="1" id="KW-0238">DNA-binding</keyword>
<evidence type="ECO:0000259" key="2">
    <source>
        <dbReference type="Pfam" id="PF00440"/>
    </source>
</evidence>
<dbReference type="InterPro" id="IPR009057">
    <property type="entry name" value="Homeodomain-like_sf"/>
</dbReference>
<dbReference type="Pfam" id="PF00440">
    <property type="entry name" value="TetR_N"/>
    <property type="match status" value="1"/>
</dbReference>